<reference evidence="6" key="2">
    <citation type="submission" date="2023-07" db="EMBL/GenBank/DDBJ databases">
        <authorList>
            <person name="Jung D.-H."/>
        </authorList>
    </citation>
    <scope>NUCLEOTIDE SEQUENCE [LARGE SCALE GENOMIC DNA]</scope>
    <source>
        <strain evidence="6">JA-25</strain>
    </source>
</reference>
<reference evidence="6" key="1">
    <citation type="submission" date="2019-09" db="EMBL/GenBank/DDBJ databases">
        <authorList>
            <person name="Jung D.-H."/>
        </authorList>
    </citation>
    <scope>NUCLEOTIDE SEQUENCE [LARGE SCALE GENOMIC DNA]</scope>
    <source>
        <strain evidence="6">JA-25</strain>
    </source>
</reference>
<dbReference type="HAMAP" id="MF_00057">
    <property type="entry name" value="KdsB"/>
    <property type="match status" value="1"/>
</dbReference>
<keyword evidence="4" id="KW-0963">Cytoplasm</keyword>
<comment type="subcellular location">
    <subcellularLocation>
        <location evidence="4">Cytoplasm</location>
    </subcellularLocation>
</comment>
<dbReference type="PANTHER" id="PTHR42866:SF2">
    <property type="entry name" value="3-DEOXY-MANNO-OCTULOSONATE CYTIDYLYLTRANSFERASE, MITOCHONDRIAL"/>
    <property type="match status" value="1"/>
</dbReference>
<dbReference type="GO" id="GO:0008690">
    <property type="term" value="F:3-deoxy-manno-octulosonate cytidylyltransferase activity"/>
    <property type="evidence" value="ECO:0007669"/>
    <property type="project" value="UniProtKB-EC"/>
</dbReference>
<sequence length="252" mass="28192">MDILGIIPARYASTRFPAKALVNINGKSMIQRVVEQARQAASLTAVVVATDDARIYDHVRSFGGEVVMTGMHHQSGTDRCQEVVEKLGGTYPYVVNIQGDEPFIQPRQIDLLTSVLDGATELATLVKAITDPAVLMNPNSPKVVVSQTHGVLREALYFSRQPIPYQRSRPTDVASWLQNHTYWKHIGLYAYRTDILARITQLPPSLLENAEALEQLRWIENGYRIRVVETDLESYGIDSPEDLIQVTALNLH</sequence>
<evidence type="ECO:0000313" key="6">
    <source>
        <dbReference type="Proteomes" id="UP000606008"/>
    </source>
</evidence>
<evidence type="ECO:0000313" key="5">
    <source>
        <dbReference type="EMBL" id="NID10877.1"/>
    </source>
</evidence>
<evidence type="ECO:0000256" key="1">
    <source>
        <dbReference type="ARBA" id="ARBA00022679"/>
    </source>
</evidence>
<keyword evidence="3 4" id="KW-0448">Lipopolysaccharide biosynthesis</keyword>
<dbReference type="NCBIfam" id="NF003952">
    <property type="entry name" value="PRK05450.1-5"/>
    <property type="match status" value="1"/>
</dbReference>
<comment type="catalytic activity">
    <reaction evidence="4">
        <text>3-deoxy-alpha-D-manno-oct-2-ulosonate + CTP = CMP-3-deoxy-beta-D-manno-octulosonate + diphosphate</text>
        <dbReference type="Rhea" id="RHEA:23448"/>
        <dbReference type="ChEBI" id="CHEBI:33019"/>
        <dbReference type="ChEBI" id="CHEBI:37563"/>
        <dbReference type="ChEBI" id="CHEBI:85986"/>
        <dbReference type="ChEBI" id="CHEBI:85987"/>
        <dbReference type="EC" id="2.7.7.38"/>
    </reaction>
</comment>
<comment type="similarity">
    <text evidence="4">Belongs to the KdsB family.</text>
</comment>
<evidence type="ECO:0000256" key="4">
    <source>
        <dbReference type="HAMAP-Rule" id="MF_00057"/>
    </source>
</evidence>
<protein>
    <recommendedName>
        <fullName evidence="4">3-deoxy-manno-octulosonate cytidylyltransferase</fullName>
        <ecNumber evidence="4">2.7.7.38</ecNumber>
    </recommendedName>
    <alternativeName>
        <fullName evidence="4">CMP-2-keto-3-deoxyoctulosonic acid synthase</fullName>
        <shortName evidence="4">CKS</shortName>
        <shortName evidence="4">CMP-KDO synthase</shortName>
    </alternativeName>
</protein>
<dbReference type="PANTHER" id="PTHR42866">
    <property type="entry name" value="3-DEOXY-MANNO-OCTULOSONATE CYTIDYLYLTRANSFERASE"/>
    <property type="match status" value="1"/>
</dbReference>
<dbReference type="InterPro" id="IPR029044">
    <property type="entry name" value="Nucleotide-diphossugar_trans"/>
</dbReference>
<dbReference type="InterPro" id="IPR004528">
    <property type="entry name" value="KdsB"/>
</dbReference>
<evidence type="ECO:0000256" key="2">
    <source>
        <dbReference type="ARBA" id="ARBA00022695"/>
    </source>
</evidence>
<comment type="function">
    <text evidence="4">Activates KDO (a required 8-carbon sugar) for incorporation into bacterial lipopolysaccharide in Gram-negative bacteria.</text>
</comment>
<dbReference type="EC" id="2.7.7.38" evidence="4"/>
<dbReference type="NCBIfam" id="TIGR00466">
    <property type="entry name" value="kdsB"/>
    <property type="match status" value="1"/>
</dbReference>
<dbReference type="NCBIfam" id="NF003950">
    <property type="entry name" value="PRK05450.1-3"/>
    <property type="match status" value="1"/>
</dbReference>
<dbReference type="SUPFAM" id="SSF53448">
    <property type="entry name" value="Nucleotide-diphospho-sugar transferases"/>
    <property type="match status" value="1"/>
</dbReference>
<keyword evidence="1 4" id="KW-0808">Transferase</keyword>
<proteinExistence type="inferred from homology"/>
<comment type="pathway">
    <text evidence="4">Nucleotide-sugar biosynthesis; CMP-3-deoxy-D-manno-octulosonate biosynthesis; CMP-3-deoxy-D-manno-octulosonate from 3-deoxy-D-manno-octulosonate and CTP: step 1/1.</text>
</comment>
<name>A0ABX0QIW4_9BACT</name>
<dbReference type="InterPro" id="IPR003329">
    <property type="entry name" value="Cytidylyl_trans"/>
</dbReference>
<dbReference type="NCBIfam" id="NF009905">
    <property type="entry name" value="PRK13368.1"/>
    <property type="match status" value="1"/>
</dbReference>
<dbReference type="Proteomes" id="UP000606008">
    <property type="component" value="Unassembled WGS sequence"/>
</dbReference>
<dbReference type="Pfam" id="PF02348">
    <property type="entry name" value="CTP_transf_3"/>
    <property type="match status" value="1"/>
</dbReference>
<keyword evidence="6" id="KW-1185">Reference proteome</keyword>
<dbReference type="Gene3D" id="3.90.550.10">
    <property type="entry name" value="Spore Coat Polysaccharide Biosynthesis Protein SpsA, Chain A"/>
    <property type="match status" value="1"/>
</dbReference>
<gene>
    <name evidence="4 5" type="primary">kdsB</name>
    <name evidence="5" type="ORF">F7231_11915</name>
</gene>
<accession>A0ABX0QIW4</accession>
<comment type="caution">
    <text evidence="5">The sequence shown here is derived from an EMBL/GenBank/DDBJ whole genome shotgun (WGS) entry which is preliminary data.</text>
</comment>
<dbReference type="CDD" id="cd02517">
    <property type="entry name" value="CMP-KDO-Synthetase"/>
    <property type="match status" value="1"/>
</dbReference>
<organism evidence="5 6">
    <name type="scientific">Fibrivirga algicola</name>
    <dbReference type="NCBI Taxonomy" id="2950420"/>
    <lineage>
        <taxon>Bacteria</taxon>
        <taxon>Pseudomonadati</taxon>
        <taxon>Bacteroidota</taxon>
        <taxon>Cytophagia</taxon>
        <taxon>Cytophagales</taxon>
        <taxon>Spirosomataceae</taxon>
        <taxon>Fibrivirga</taxon>
    </lineage>
</organism>
<keyword evidence="2 4" id="KW-0548">Nucleotidyltransferase</keyword>
<dbReference type="RefSeq" id="WP_166692055.1">
    <property type="nucleotide sequence ID" value="NZ_WAEL01000004.1"/>
</dbReference>
<dbReference type="EMBL" id="WAEL01000004">
    <property type="protein sequence ID" value="NID10877.1"/>
    <property type="molecule type" value="Genomic_DNA"/>
</dbReference>
<evidence type="ECO:0000256" key="3">
    <source>
        <dbReference type="ARBA" id="ARBA00022985"/>
    </source>
</evidence>